<keyword evidence="8" id="KW-0325">Glycoprotein</keyword>
<dbReference type="InterPro" id="IPR000719">
    <property type="entry name" value="Prot_kinase_dom"/>
</dbReference>
<evidence type="ECO:0000256" key="8">
    <source>
        <dbReference type="ARBA" id="ARBA00023180"/>
    </source>
</evidence>
<dbReference type="GO" id="GO:0030247">
    <property type="term" value="F:polysaccharide binding"/>
    <property type="evidence" value="ECO:0007669"/>
    <property type="project" value="InterPro"/>
</dbReference>
<feature type="domain" description="Protein kinase" evidence="11">
    <location>
        <begin position="734"/>
        <end position="1013"/>
    </location>
</feature>
<gene>
    <name evidence="13" type="ORF">HU200_019757</name>
</gene>
<dbReference type="Pfam" id="PF13947">
    <property type="entry name" value="GUB_WAK_bind"/>
    <property type="match status" value="1"/>
</dbReference>
<sequence length="1026" mass="110851">MMIDYRPVLAVKTDLFEFGLAKIDAAVEEKDFAKRVFTPGFDLVISICASTDRSTLFHPKSRRRKRQKNTAEMEVSRLLRFCLALSLLPPAASQPPGCRRQCGNVTVPYPFGIGAGCHHGAATGGFRLRCSRRRPPRLTVYGYGHEVTAISLATAEATVLLNASRAFYDDHSGDPNLQQQHPMALNGSAFLFSSMKSKFVSIGCPGLAYFNDGDGYYVTGCMSVCRTSERSLPGSCRGDDGCCQSNIPLGLGSYRPYLGSFGRRRGPGGGRGWEPQQATFMANSTACSYAFMVDSMWFWLAGSHFNRTGDFAVPVVLDWAIRDAPSCAAARRDLDTYACRSEQSVCVESGNGPGYVCNCTDGYQGNPYVLDGCTDVDECQHSDEFPCYGVCVNTPGSFTCTCPKGSSGNATIQYGCRRDNKFSTALKAVVAASSIVFLVQKRRLLQAKRRFFEHNGGLLLQQQLGSLASSGVTFTIFSEEEIAKATDGFAEARVLGRGGHGVVYKGVLADGSAIAVNRDGNSARGCGYPRIPDPTGTGTGRESHPRAYNGHKNLSAYITRYPQSYSGPSKYLHSARPKQNPSHPIHSSHPVTHTPDATPKSPSGRHRTRAAHRTQPRTTAGPPPPLRSNAVPPSSARRPAPVPVAPVRCRRRLLYSLSLSQTAAGGRRGLTTAGEEGAAASRRQEWRLTAHATASAAGTPEAKVQLVHAAQTEANLKPRSTYPYWLMAKDLKELLPADKVAGGQRSVSRVGSRAGKLFTRTLPDPLPSLAVKRSRAEFAREMLILSQINHRHVVKLIGCCLEVEVPMLVYEHVPNGSLHGHIHGGAAGELPASVRLRVAAEAADALAYMHSSASPPILHRDVKSANILLGDLAAKVSDFGASRLAPAGEAPAVATLVQGTLGYLDPEYLLTSQLTSKSDVYSFAVVVLELLTGRKAFVLVEDEEGEEEGSLAFFFITAAQAGRHREVMDEQVREELGVEVVDEAAELLLRCLSMVGDKRPTMKEIADRLHRIRSRASSCRSNSADI</sequence>
<dbReference type="InterPro" id="IPR025287">
    <property type="entry name" value="WAK_GUB"/>
</dbReference>
<comment type="caution">
    <text evidence="9">Lacks conserved residue(s) required for the propagation of feature annotation.</text>
</comment>
<dbReference type="EMBL" id="JACEFO010001651">
    <property type="protein sequence ID" value="KAF8726298.1"/>
    <property type="molecule type" value="Genomic_DNA"/>
</dbReference>
<dbReference type="SUPFAM" id="SSF56112">
    <property type="entry name" value="Protein kinase-like (PK-like)"/>
    <property type="match status" value="2"/>
</dbReference>
<dbReference type="FunFam" id="1.10.510.10:FF:000084">
    <property type="entry name" value="Wall-associated receptor kinase 2"/>
    <property type="match status" value="1"/>
</dbReference>
<keyword evidence="4" id="KW-0732">Signal</keyword>
<dbReference type="SMART" id="SM00179">
    <property type="entry name" value="EGF_CA"/>
    <property type="match status" value="1"/>
</dbReference>
<keyword evidence="5" id="KW-0547">Nucleotide-binding</keyword>
<accession>A0A835F2F1</accession>
<protein>
    <submittedName>
        <fullName evidence="13">Uncharacterized protein</fullName>
    </submittedName>
</protein>
<dbReference type="GO" id="GO:0005509">
    <property type="term" value="F:calcium ion binding"/>
    <property type="evidence" value="ECO:0007669"/>
    <property type="project" value="InterPro"/>
</dbReference>
<evidence type="ECO:0000256" key="4">
    <source>
        <dbReference type="ARBA" id="ARBA00022729"/>
    </source>
</evidence>
<reference evidence="13" key="1">
    <citation type="submission" date="2020-07" db="EMBL/GenBank/DDBJ databases">
        <title>Genome sequence and genetic diversity analysis of an under-domesticated orphan crop, white fonio (Digitaria exilis).</title>
        <authorList>
            <person name="Bennetzen J.L."/>
            <person name="Chen S."/>
            <person name="Ma X."/>
            <person name="Wang X."/>
            <person name="Yssel A.E.J."/>
            <person name="Chaluvadi S.R."/>
            <person name="Johnson M."/>
            <person name="Gangashetty P."/>
            <person name="Hamidou F."/>
            <person name="Sanogo M.D."/>
            <person name="Zwaenepoel A."/>
            <person name="Wallace J."/>
            <person name="Van De Peer Y."/>
            <person name="Van Deynze A."/>
        </authorList>
    </citation>
    <scope>NUCLEOTIDE SEQUENCE</scope>
    <source>
        <tissue evidence="13">Leaves</tissue>
    </source>
</reference>
<dbReference type="Proteomes" id="UP000636709">
    <property type="component" value="Unassembled WGS sequence"/>
</dbReference>
<dbReference type="Gene3D" id="2.10.25.10">
    <property type="entry name" value="Laminin"/>
    <property type="match status" value="1"/>
</dbReference>
<dbReference type="PROSITE" id="PS01187">
    <property type="entry name" value="EGF_CA"/>
    <property type="match status" value="1"/>
</dbReference>
<dbReference type="SMART" id="SM00220">
    <property type="entry name" value="S_TKc"/>
    <property type="match status" value="1"/>
</dbReference>
<keyword evidence="6" id="KW-0067">ATP-binding</keyword>
<dbReference type="InterPro" id="IPR011009">
    <property type="entry name" value="Kinase-like_dom_sf"/>
</dbReference>
<keyword evidence="9" id="KW-0245">EGF-like domain</keyword>
<organism evidence="13 14">
    <name type="scientific">Digitaria exilis</name>
    <dbReference type="NCBI Taxonomy" id="1010633"/>
    <lineage>
        <taxon>Eukaryota</taxon>
        <taxon>Viridiplantae</taxon>
        <taxon>Streptophyta</taxon>
        <taxon>Embryophyta</taxon>
        <taxon>Tracheophyta</taxon>
        <taxon>Spermatophyta</taxon>
        <taxon>Magnoliopsida</taxon>
        <taxon>Liliopsida</taxon>
        <taxon>Poales</taxon>
        <taxon>Poaceae</taxon>
        <taxon>PACMAD clade</taxon>
        <taxon>Panicoideae</taxon>
        <taxon>Panicodae</taxon>
        <taxon>Paniceae</taxon>
        <taxon>Anthephorinae</taxon>
        <taxon>Digitaria</taxon>
    </lineage>
</organism>
<keyword evidence="3" id="KW-0808">Transferase</keyword>
<dbReference type="PANTHER" id="PTHR27005">
    <property type="entry name" value="WALL-ASSOCIATED RECEPTOR KINASE-LIKE 21"/>
    <property type="match status" value="1"/>
</dbReference>
<comment type="caution">
    <text evidence="13">The sequence shown here is derived from an EMBL/GenBank/DDBJ whole genome shotgun (WGS) entry which is preliminary data.</text>
</comment>
<evidence type="ECO:0000256" key="5">
    <source>
        <dbReference type="ARBA" id="ARBA00022741"/>
    </source>
</evidence>
<dbReference type="InterPro" id="IPR000152">
    <property type="entry name" value="EGF-type_Asp/Asn_hydroxyl_site"/>
</dbReference>
<evidence type="ECO:0000256" key="10">
    <source>
        <dbReference type="SAM" id="MobiDB-lite"/>
    </source>
</evidence>
<evidence type="ECO:0000256" key="7">
    <source>
        <dbReference type="ARBA" id="ARBA00023157"/>
    </source>
</evidence>
<evidence type="ECO:0000256" key="3">
    <source>
        <dbReference type="ARBA" id="ARBA00022679"/>
    </source>
</evidence>
<dbReference type="Gene3D" id="3.30.200.20">
    <property type="entry name" value="Phosphorylase Kinase, domain 1"/>
    <property type="match status" value="2"/>
</dbReference>
<dbReference type="GO" id="GO:0007166">
    <property type="term" value="P:cell surface receptor signaling pathway"/>
    <property type="evidence" value="ECO:0007669"/>
    <property type="project" value="InterPro"/>
</dbReference>
<evidence type="ECO:0000259" key="11">
    <source>
        <dbReference type="PROSITE" id="PS50011"/>
    </source>
</evidence>
<evidence type="ECO:0000256" key="1">
    <source>
        <dbReference type="ARBA" id="ARBA00004479"/>
    </source>
</evidence>
<dbReference type="Pfam" id="PF00069">
    <property type="entry name" value="Pkinase"/>
    <property type="match status" value="1"/>
</dbReference>
<dbReference type="SUPFAM" id="SSF57196">
    <property type="entry name" value="EGF/Laminin"/>
    <property type="match status" value="1"/>
</dbReference>
<evidence type="ECO:0000313" key="13">
    <source>
        <dbReference type="EMBL" id="KAF8726298.1"/>
    </source>
</evidence>
<dbReference type="InterPro" id="IPR000742">
    <property type="entry name" value="EGF"/>
</dbReference>
<dbReference type="PROSITE" id="PS00108">
    <property type="entry name" value="PROTEIN_KINASE_ST"/>
    <property type="match status" value="1"/>
</dbReference>
<comment type="subcellular location">
    <subcellularLocation>
        <location evidence="1">Membrane</location>
        <topology evidence="1">Single-pass type I membrane protein</topology>
    </subcellularLocation>
</comment>
<dbReference type="GO" id="GO:0005886">
    <property type="term" value="C:plasma membrane"/>
    <property type="evidence" value="ECO:0007669"/>
    <property type="project" value="TreeGrafter"/>
</dbReference>
<dbReference type="InterPro" id="IPR045274">
    <property type="entry name" value="WAK-like"/>
</dbReference>
<evidence type="ECO:0000256" key="6">
    <source>
        <dbReference type="ARBA" id="ARBA00022840"/>
    </source>
</evidence>
<feature type="region of interest" description="Disordered" evidence="10">
    <location>
        <begin position="662"/>
        <end position="682"/>
    </location>
</feature>
<evidence type="ECO:0000256" key="9">
    <source>
        <dbReference type="PROSITE-ProRule" id="PRU00076"/>
    </source>
</evidence>
<proteinExistence type="predicted"/>
<feature type="region of interest" description="Disordered" evidence="10">
    <location>
        <begin position="520"/>
        <end position="549"/>
    </location>
</feature>
<feature type="compositionally biased region" description="Low complexity" evidence="10">
    <location>
        <begin position="662"/>
        <end position="680"/>
    </location>
</feature>
<dbReference type="FunFam" id="2.10.25.10:FF:000355">
    <property type="entry name" value="Wall-associated receptor kinase 3"/>
    <property type="match status" value="1"/>
</dbReference>
<evidence type="ECO:0000259" key="12">
    <source>
        <dbReference type="PROSITE" id="PS50026"/>
    </source>
</evidence>
<dbReference type="GO" id="GO:0005524">
    <property type="term" value="F:ATP binding"/>
    <property type="evidence" value="ECO:0007669"/>
    <property type="project" value="UniProtKB-KW"/>
</dbReference>
<dbReference type="SMART" id="SM00181">
    <property type="entry name" value="EGF"/>
    <property type="match status" value="2"/>
</dbReference>
<dbReference type="PANTHER" id="PTHR27005:SF57">
    <property type="entry name" value="OS08G0365500 PROTEIN"/>
    <property type="match status" value="1"/>
</dbReference>
<feature type="compositionally biased region" description="Low complexity" evidence="10">
    <location>
        <begin position="630"/>
        <end position="639"/>
    </location>
</feature>
<dbReference type="InterPro" id="IPR018097">
    <property type="entry name" value="EGF_Ca-bd_CS"/>
</dbReference>
<keyword evidence="7" id="KW-1015">Disulfide bond</keyword>
<dbReference type="PROSITE" id="PS50026">
    <property type="entry name" value="EGF_3"/>
    <property type="match status" value="1"/>
</dbReference>
<dbReference type="InterPro" id="IPR008271">
    <property type="entry name" value="Ser/Thr_kinase_AS"/>
</dbReference>
<dbReference type="InterPro" id="IPR001881">
    <property type="entry name" value="EGF-like_Ca-bd_dom"/>
</dbReference>
<dbReference type="AlphaFoldDB" id="A0A835F2F1"/>
<dbReference type="PROSITE" id="PS50011">
    <property type="entry name" value="PROTEIN_KINASE_DOM"/>
    <property type="match status" value="1"/>
</dbReference>
<dbReference type="OrthoDB" id="283575at2759"/>
<feature type="domain" description="EGF-like" evidence="12">
    <location>
        <begin position="375"/>
        <end position="411"/>
    </location>
</feature>
<feature type="compositionally biased region" description="Basic residues" evidence="10">
    <location>
        <begin position="603"/>
        <end position="615"/>
    </location>
</feature>
<keyword evidence="14" id="KW-1185">Reference proteome</keyword>
<evidence type="ECO:0000313" key="14">
    <source>
        <dbReference type="Proteomes" id="UP000636709"/>
    </source>
</evidence>
<dbReference type="PROSITE" id="PS00010">
    <property type="entry name" value="ASX_HYDROXYL"/>
    <property type="match status" value="1"/>
</dbReference>
<feature type="region of interest" description="Disordered" evidence="10">
    <location>
        <begin position="567"/>
        <end position="644"/>
    </location>
</feature>
<keyword evidence="2" id="KW-0418">Kinase</keyword>
<evidence type="ECO:0000256" key="2">
    <source>
        <dbReference type="ARBA" id="ARBA00022527"/>
    </source>
</evidence>
<dbReference type="GO" id="GO:0004674">
    <property type="term" value="F:protein serine/threonine kinase activity"/>
    <property type="evidence" value="ECO:0007669"/>
    <property type="project" value="UniProtKB-KW"/>
</dbReference>
<name>A0A835F2F1_9POAL</name>
<dbReference type="Gene3D" id="1.10.510.10">
    <property type="entry name" value="Transferase(Phosphotransferase) domain 1"/>
    <property type="match status" value="1"/>
</dbReference>
<keyword evidence="2" id="KW-0723">Serine/threonine-protein kinase</keyword>
<dbReference type="CDD" id="cd00054">
    <property type="entry name" value="EGF_CA"/>
    <property type="match status" value="1"/>
</dbReference>